<dbReference type="Pfam" id="PF04909">
    <property type="entry name" value="Amidohydro_2"/>
    <property type="match status" value="1"/>
</dbReference>
<evidence type="ECO:0000313" key="12">
    <source>
        <dbReference type="EMBL" id="NMH97331.1"/>
    </source>
</evidence>
<dbReference type="Gene3D" id="3.20.20.140">
    <property type="entry name" value="Metal-dependent hydrolases"/>
    <property type="match status" value="1"/>
</dbReference>
<sequence>MDRIDIHTHGLPPRLPRLAQRYAGAWPELVSTGPCTADITLGGNFFRAVDDRCWNPERRLADMAAEGVARQVISPIPVTFSYGLDATGVVELARVQNEWIAEVVGNHPDRFSGLGTVPLQAPEMAATMVGEVVRDLGLPGIEIGSNVAGAPLDAAELAPFFHAVEEHDAVVFLHPWQVLGAERLRAHGLSYSVGNPAETAVAATTLILGGVLDRHPRLRVVLAHGGGAFLAMLPRITTCTSMLPGVAEPEQPIASYVRRFWYDSLVYDPGSVRRLVEIGGADRVMVGTDYPFPIAERPAGAAVEAAGLPGADTVAVLHGTALDLLGLDS</sequence>
<keyword evidence="9" id="KW-0456">Lyase</keyword>
<accession>A0ABX1S724</accession>
<evidence type="ECO:0000256" key="5">
    <source>
        <dbReference type="ARBA" id="ARBA00021214"/>
    </source>
</evidence>
<dbReference type="PANTHER" id="PTHR21240">
    <property type="entry name" value="2-AMINO-3-CARBOXYLMUCONATE-6-SEMIALDEHYDE DECARBOXYLASE"/>
    <property type="match status" value="1"/>
</dbReference>
<dbReference type="Proteomes" id="UP000820669">
    <property type="component" value="Unassembled WGS sequence"/>
</dbReference>
<dbReference type="PANTHER" id="PTHR21240:SF27">
    <property type="entry name" value="2-AMINO-3-CARBOXYMUCONATE-6-SEMIALDEHYDE DECARBOXYLASE"/>
    <property type="match status" value="1"/>
</dbReference>
<comment type="similarity">
    <text evidence="2">Belongs to the metallo-dependent hydrolases superfamily. ACMSD family.</text>
</comment>
<dbReference type="EC" id="4.1.1.45" evidence="4"/>
<dbReference type="RefSeq" id="WP_169380779.1">
    <property type="nucleotide sequence ID" value="NZ_JAAXLA010000011.1"/>
</dbReference>
<evidence type="ECO:0000256" key="7">
    <source>
        <dbReference type="ARBA" id="ARBA00022793"/>
    </source>
</evidence>
<evidence type="ECO:0000256" key="1">
    <source>
        <dbReference type="ARBA" id="ARBA00005079"/>
    </source>
</evidence>
<name>A0ABX1S724_9PSEU</name>
<dbReference type="InterPro" id="IPR032466">
    <property type="entry name" value="Metal_Hydrolase"/>
</dbReference>
<feature type="domain" description="Amidohydrolase-related" evidence="11">
    <location>
        <begin position="4"/>
        <end position="327"/>
    </location>
</feature>
<evidence type="ECO:0000256" key="6">
    <source>
        <dbReference type="ARBA" id="ARBA00022723"/>
    </source>
</evidence>
<keyword evidence="7" id="KW-0210">Decarboxylase</keyword>
<proteinExistence type="inferred from homology"/>
<comment type="pathway">
    <text evidence="1">Secondary metabolite metabolism; quinolate metabolism.</text>
</comment>
<organism evidence="12 13">
    <name type="scientific">Pseudonocardia acidicola</name>
    <dbReference type="NCBI Taxonomy" id="2724939"/>
    <lineage>
        <taxon>Bacteria</taxon>
        <taxon>Bacillati</taxon>
        <taxon>Actinomycetota</taxon>
        <taxon>Actinomycetes</taxon>
        <taxon>Pseudonocardiales</taxon>
        <taxon>Pseudonocardiaceae</taxon>
        <taxon>Pseudonocardia</taxon>
    </lineage>
</organism>
<gene>
    <name evidence="12" type="ORF">HF526_08390</name>
</gene>
<reference evidence="12 13" key="1">
    <citation type="submission" date="2020-04" db="EMBL/GenBank/DDBJ databases">
        <authorList>
            <person name="Klaysubun C."/>
            <person name="Duangmal K."/>
            <person name="Lipun K."/>
        </authorList>
    </citation>
    <scope>NUCLEOTIDE SEQUENCE [LARGE SCALE GENOMIC DNA]</scope>
    <source>
        <strain evidence="12 13">K10HN5</strain>
    </source>
</reference>
<evidence type="ECO:0000313" key="13">
    <source>
        <dbReference type="Proteomes" id="UP000820669"/>
    </source>
</evidence>
<dbReference type="SUPFAM" id="SSF51556">
    <property type="entry name" value="Metallo-dependent hydrolases"/>
    <property type="match status" value="1"/>
</dbReference>
<evidence type="ECO:0000256" key="3">
    <source>
        <dbReference type="ARBA" id="ARBA00011245"/>
    </source>
</evidence>
<evidence type="ECO:0000256" key="4">
    <source>
        <dbReference type="ARBA" id="ARBA00012365"/>
    </source>
</evidence>
<evidence type="ECO:0000256" key="10">
    <source>
        <dbReference type="ARBA" id="ARBA00031120"/>
    </source>
</evidence>
<evidence type="ECO:0000256" key="9">
    <source>
        <dbReference type="ARBA" id="ARBA00023239"/>
    </source>
</evidence>
<evidence type="ECO:0000256" key="2">
    <source>
        <dbReference type="ARBA" id="ARBA00005871"/>
    </source>
</evidence>
<keyword evidence="6" id="KW-0479">Metal-binding</keyword>
<evidence type="ECO:0000256" key="8">
    <source>
        <dbReference type="ARBA" id="ARBA00022833"/>
    </source>
</evidence>
<evidence type="ECO:0000259" key="11">
    <source>
        <dbReference type="Pfam" id="PF04909"/>
    </source>
</evidence>
<dbReference type="InterPro" id="IPR006680">
    <property type="entry name" value="Amidohydro-rel"/>
</dbReference>
<keyword evidence="13" id="KW-1185">Reference proteome</keyword>
<dbReference type="InterPro" id="IPR032465">
    <property type="entry name" value="ACMSD"/>
</dbReference>
<comment type="caution">
    <text evidence="12">The sequence shown here is derived from an EMBL/GenBank/DDBJ whole genome shotgun (WGS) entry which is preliminary data.</text>
</comment>
<comment type="subunit">
    <text evidence="3">Monomer.</text>
</comment>
<keyword evidence="8" id="KW-0862">Zinc</keyword>
<dbReference type="EMBL" id="JAAXLA010000011">
    <property type="protein sequence ID" value="NMH97331.1"/>
    <property type="molecule type" value="Genomic_DNA"/>
</dbReference>
<protein>
    <recommendedName>
        <fullName evidence="5">2-amino-3-carboxymuconate-6-semialdehyde decarboxylase</fullName>
        <ecNumber evidence="4">4.1.1.45</ecNumber>
    </recommendedName>
    <alternativeName>
        <fullName evidence="10">Picolinate carboxylase</fullName>
    </alternativeName>
</protein>